<dbReference type="EMBL" id="AZCN01000033">
    <property type="protein sequence ID" value="KRK16377.1"/>
    <property type="molecule type" value="Genomic_DNA"/>
</dbReference>
<dbReference type="Gene3D" id="3.90.180.10">
    <property type="entry name" value="Medium-chain alcohol dehydrogenases, catalytic domain"/>
    <property type="match status" value="1"/>
</dbReference>
<dbReference type="eggNOG" id="COG0604">
    <property type="taxonomic scope" value="Bacteria"/>
</dbReference>
<dbReference type="GO" id="GO:0008270">
    <property type="term" value="F:zinc ion binding"/>
    <property type="evidence" value="ECO:0007669"/>
    <property type="project" value="InterPro"/>
</dbReference>
<dbReference type="InterPro" id="IPR020843">
    <property type="entry name" value="ER"/>
</dbReference>
<dbReference type="InterPro" id="IPR011032">
    <property type="entry name" value="GroES-like_sf"/>
</dbReference>
<dbReference type="SUPFAM" id="SSF50129">
    <property type="entry name" value="GroES-like"/>
    <property type="match status" value="1"/>
</dbReference>
<organism evidence="2 3">
    <name type="scientific">Loigolactobacillus coryniformis subsp. coryniformis KCTC 3167 = DSM 20001</name>
    <dbReference type="NCBI Taxonomy" id="913848"/>
    <lineage>
        <taxon>Bacteria</taxon>
        <taxon>Bacillati</taxon>
        <taxon>Bacillota</taxon>
        <taxon>Bacilli</taxon>
        <taxon>Lactobacillales</taxon>
        <taxon>Lactobacillaceae</taxon>
        <taxon>Loigolactobacillus</taxon>
    </lineage>
</organism>
<dbReference type="InterPro" id="IPR013154">
    <property type="entry name" value="ADH-like_N"/>
</dbReference>
<evidence type="ECO:0000259" key="1">
    <source>
        <dbReference type="SMART" id="SM00829"/>
    </source>
</evidence>
<reference evidence="2 3" key="1">
    <citation type="journal article" date="2015" name="Genome Announc.">
        <title>Expanding the biotechnology potential of lactobacilli through comparative genomics of 213 strains and associated genera.</title>
        <authorList>
            <person name="Sun Z."/>
            <person name="Harris H.M."/>
            <person name="McCann A."/>
            <person name="Guo C."/>
            <person name="Argimon S."/>
            <person name="Zhang W."/>
            <person name="Yang X."/>
            <person name="Jeffery I.B."/>
            <person name="Cooney J.C."/>
            <person name="Kagawa T.F."/>
            <person name="Liu W."/>
            <person name="Song Y."/>
            <person name="Salvetti E."/>
            <person name="Wrobel A."/>
            <person name="Rasinkangas P."/>
            <person name="Parkhill J."/>
            <person name="Rea M.C."/>
            <person name="O'Sullivan O."/>
            <person name="Ritari J."/>
            <person name="Douillard F.P."/>
            <person name="Paul Ross R."/>
            <person name="Yang R."/>
            <person name="Briner A.E."/>
            <person name="Felis G.E."/>
            <person name="de Vos W.M."/>
            <person name="Barrangou R."/>
            <person name="Klaenhammer T.R."/>
            <person name="Caufield P.W."/>
            <person name="Cui Y."/>
            <person name="Zhang H."/>
            <person name="O'Toole P.W."/>
        </authorList>
    </citation>
    <scope>NUCLEOTIDE SEQUENCE [LARGE SCALE GENOMIC DNA]</scope>
    <source>
        <strain evidence="2 3">DSM 20001</strain>
    </source>
</reference>
<comment type="caution">
    <text evidence="2">The sequence shown here is derived from an EMBL/GenBank/DDBJ whole genome shotgun (WGS) entry which is preliminary data.</text>
</comment>
<evidence type="ECO:0000313" key="2">
    <source>
        <dbReference type="EMBL" id="KRK16377.1"/>
    </source>
</evidence>
<dbReference type="InterPro" id="IPR014182">
    <property type="entry name" value="ADH_Zn_typ-1"/>
</dbReference>
<dbReference type="InterPro" id="IPR052585">
    <property type="entry name" value="Lipid_raft_assoc_Zn_ADH"/>
</dbReference>
<proteinExistence type="predicted"/>
<dbReference type="GeneID" id="65916548"/>
<dbReference type="Pfam" id="PF08240">
    <property type="entry name" value="ADH_N"/>
    <property type="match status" value="1"/>
</dbReference>
<feature type="domain" description="Enoyl reductase (ER)" evidence="1">
    <location>
        <begin position="12"/>
        <end position="327"/>
    </location>
</feature>
<dbReference type="RefSeq" id="WP_010011924.1">
    <property type="nucleotide sequence ID" value="NZ_AZCN01000033.1"/>
</dbReference>
<dbReference type="Gene3D" id="3.40.50.720">
    <property type="entry name" value="NAD(P)-binding Rossmann-like Domain"/>
    <property type="match status" value="1"/>
</dbReference>
<dbReference type="PROSITE" id="PS01162">
    <property type="entry name" value="QOR_ZETA_CRYSTAL"/>
    <property type="match status" value="1"/>
</dbReference>
<dbReference type="PANTHER" id="PTHR43482">
    <property type="entry name" value="PROTEIN AST1-RELATED"/>
    <property type="match status" value="1"/>
</dbReference>
<dbReference type="PATRIC" id="fig|913848.6.peg.1341"/>
<sequence length="329" mass="35415">MTTIKTIEIDQGQFIDGQKESELAQGHDLLVKVAAVSLNPVDLKHVATFKAGDLRIVGYDSVGTVIGVGEQVTDFQIGDQVYYAGTTTRDGSFQEAQLIDERLVAKKPAQLAVAEAAAFPLVSLTAYELLFEKFNFIAQAGANKGKSILLVNGAGGVGSVASQLAKWAGLTVYATASPRNFDWLTQHGVDVPVDYHAGQPNSLEQFADNQFDAIAVFYSIESYLPRMVELAKPFGHIGTIVGTQKPIDIALLKNKALSFDWEFMFTKAREQYRMASQGQILSQITDLLAAGDLKSITTKTYQGLNAANLNAASELLAAGHTVGKITLIV</sequence>
<protein>
    <submittedName>
        <fullName evidence="2">Zinc-containing alcohol dehydrogenase (Oxidoreductase)</fullName>
    </submittedName>
</protein>
<evidence type="ECO:0000313" key="3">
    <source>
        <dbReference type="Proteomes" id="UP000051181"/>
    </source>
</evidence>
<dbReference type="SUPFAM" id="SSF51735">
    <property type="entry name" value="NAD(P)-binding Rossmann-fold domains"/>
    <property type="match status" value="1"/>
</dbReference>
<dbReference type="AlphaFoldDB" id="A0A0R1F386"/>
<dbReference type="InterPro" id="IPR002364">
    <property type="entry name" value="Quin_OxRdtase/zeta-crystal_CS"/>
</dbReference>
<dbReference type="GO" id="GO:0016491">
    <property type="term" value="F:oxidoreductase activity"/>
    <property type="evidence" value="ECO:0007669"/>
    <property type="project" value="InterPro"/>
</dbReference>
<dbReference type="CDD" id="cd08252">
    <property type="entry name" value="AL_MDR"/>
    <property type="match status" value="1"/>
</dbReference>
<dbReference type="InterPro" id="IPR036291">
    <property type="entry name" value="NAD(P)-bd_dom_sf"/>
</dbReference>
<name>A0A0R1F386_9LACO</name>
<dbReference type="Pfam" id="PF13602">
    <property type="entry name" value="ADH_zinc_N_2"/>
    <property type="match status" value="1"/>
</dbReference>
<gene>
    <name evidence="2" type="ORF">FD22_GL001303</name>
</gene>
<dbReference type="PANTHER" id="PTHR43482:SF1">
    <property type="entry name" value="PROTEIN AST1-RELATED"/>
    <property type="match status" value="1"/>
</dbReference>
<dbReference type="Proteomes" id="UP000051181">
    <property type="component" value="Unassembled WGS sequence"/>
</dbReference>
<accession>A0A0R1F386</accession>
<dbReference type="SMART" id="SM00829">
    <property type="entry name" value="PKS_ER"/>
    <property type="match status" value="1"/>
</dbReference>